<feature type="compositionally biased region" description="Basic residues" evidence="1">
    <location>
        <begin position="34"/>
        <end position="44"/>
    </location>
</feature>
<reference evidence="3" key="1">
    <citation type="submission" date="2018-06" db="EMBL/GenBank/DDBJ databases">
        <title>Aestuariibacter litoralis strain KCTC 52945T.</title>
        <authorList>
            <person name="Li X."/>
            <person name="Salam N."/>
            <person name="Li J.-L."/>
            <person name="Chen Y.-M."/>
            <person name="Yang Z.-W."/>
            <person name="Zhang L.-Y."/>
            <person name="Han M.-X."/>
            <person name="Xiao M."/>
            <person name="Li W.-J."/>
        </authorList>
    </citation>
    <scope>NUCLEOTIDE SEQUENCE [LARGE SCALE GENOMIC DNA]</scope>
    <source>
        <strain evidence="3">KCTC 52945</strain>
    </source>
</reference>
<keyword evidence="3" id="KW-1185">Reference proteome</keyword>
<gene>
    <name evidence="2" type="ORF">DK847_03860</name>
</gene>
<accession>A0A2W2BRV8</accession>
<evidence type="ECO:0000313" key="2">
    <source>
        <dbReference type="EMBL" id="PZF78929.1"/>
    </source>
</evidence>
<name>A0A2W2BRV8_9HYPH</name>
<proteinExistence type="predicted"/>
<comment type="caution">
    <text evidence="2">The sequence shown here is derived from an EMBL/GenBank/DDBJ whole genome shotgun (WGS) entry which is preliminary data.</text>
</comment>
<evidence type="ECO:0000256" key="1">
    <source>
        <dbReference type="SAM" id="MobiDB-lite"/>
    </source>
</evidence>
<feature type="compositionally biased region" description="Low complexity" evidence="1">
    <location>
        <begin position="9"/>
        <end position="19"/>
    </location>
</feature>
<organism evidence="2 3">
    <name type="scientific">Aestuariivirga litoralis</name>
    <dbReference type="NCBI Taxonomy" id="2650924"/>
    <lineage>
        <taxon>Bacteria</taxon>
        <taxon>Pseudomonadati</taxon>
        <taxon>Pseudomonadota</taxon>
        <taxon>Alphaproteobacteria</taxon>
        <taxon>Hyphomicrobiales</taxon>
        <taxon>Aestuariivirgaceae</taxon>
        <taxon>Aestuariivirga</taxon>
    </lineage>
</organism>
<protein>
    <submittedName>
        <fullName evidence="2">Uncharacterized protein</fullName>
    </submittedName>
</protein>
<dbReference type="AlphaFoldDB" id="A0A2W2BRV8"/>
<feature type="compositionally biased region" description="Basic and acidic residues" evidence="1">
    <location>
        <begin position="45"/>
        <end position="55"/>
    </location>
</feature>
<evidence type="ECO:0000313" key="3">
    <source>
        <dbReference type="Proteomes" id="UP000248795"/>
    </source>
</evidence>
<sequence length="144" mass="15190">MSDSETIESTETVVITAGKPGKKSKKKAAEKTGGKAKAKAKTARSRADKPARPDHGFDFVGKVESLVVKSGAGPEGFTFCLKGRHGKRMSFRFDSADGFAMNAMAHLVLAAHAGGTRLGVRSGAEADGVFIVRELESRPKLGKD</sequence>
<feature type="region of interest" description="Disordered" evidence="1">
    <location>
        <begin position="1"/>
        <end position="55"/>
    </location>
</feature>
<dbReference type="Proteomes" id="UP000248795">
    <property type="component" value="Unassembled WGS sequence"/>
</dbReference>
<dbReference type="RefSeq" id="WP_111196258.1">
    <property type="nucleotide sequence ID" value="NZ_QKVK01000001.1"/>
</dbReference>
<dbReference type="EMBL" id="QKVK01000001">
    <property type="protein sequence ID" value="PZF78929.1"/>
    <property type="molecule type" value="Genomic_DNA"/>
</dbReference>